<proteinExistence type="predicted"/>
<dbReference type="Proteomes" id="UP000664122">
    <property type="component" value="Unassembled WGS sequence"/>
</dbReference>
<dbReference type="Pfam" id="PF01266">
    <property type="entry name" value="DAO"/>
    <property type="match status" value="1"/>
</dbReference>
<feature type="domain" description="FAD dependent oxidoreductase" evidence="2">
    <location>
        <begin position="34"/>
        <end position="384"/>
    </location>
</feature>
<name>A0A939FY19_9HYPH</name>
<evidence type="ECO:0000259" key="2">
    <source>
        <dbReference type="Pfam" id="PF01266"/>
    </source>
</evidence>
<accession>A0A939FY19</accession>
<dbReference type="GO" id="GO:0005737">
    <property type="term" value="C:cytoplasm"/>
    <property type="evidence" value="ECO:0007669"/>
    <property type="project" value="TreeGrafter"/>
</dbReference>
<keyword evidence="4" id="KW-1185">Reference proteome</keyword>
<evidence type="ECO:0000313" key="4">
    <source>
        <dbReference type="Proteomes" id="UP000664122"/>
    </source>
</evidence>
<comment type="caution">
    <text evidence="3">The sequence shown here is derived from an EMBL/GenBank/DDBJ whole genome shotgun (WGS) entry which is preliminary data.</text>
</comment>
<dbReference type="Gene3D" id="3.50.50.60">
    <property type="entry name" value="FAD/NAD(P)-binding domain"/>
    <property type="match status" value="1"/>
</dbReference>
<dbReference type="RefSeq" id="WP_207259022.1">
    <property type="nucleotide sequence ID" value="NZ_JAFMPP010000016.1"/>
</dbReference>
<sequence length="427" mass="46380">MKDHLSPIAPGRSYYQDTVERPCFPRLDGGLKVDVLIVGGGFTGLSAAIHLARSGVDVAVVEAHRFGDGASGRNGGQMGTGQRIWPGEVEALYGFERSKALFDLAEEAKTHLFEFIEANGIDADLRMGQLSLAHKRSYLPEYRGQVESLTSRYGYHGVSYMDREETAERIGSNRFFGGIRDTGTGHVNPLKLVVGLAKVAATSGAKLFEETKVLAARRTDGRIVAVTETGEITAERLLYAVNAYGPGLSAAIDARVMPINSFIGATEPLPESAGVLPGGEACDDSRFVVRYFRKSVDNRLLFGGREAYTSAAGDITRHIRKQIAEVYPQLKGVGMTHAWGGSVGITMQRLPFVRTLEPGITTIGGFSGHGVMLANFAGRLYAERVAGNRDRLAEFEALQIPNFPGGSRMRAPLLFLAMTWFSLRDRF</sequence>
<gene>
    <name evidence="3" type="ORF">J1C48_16110</name>
</gene>
<dbReference type="InterPro" id="IPR036188">
    <property type="entry name" value="FAD/NAD-bd_sf"/>
</dbReference>
<reference evidence="3" key="1">
    <citation type="submission" date="2021-03" db="EMBL/GenBank/DDBJ databases">
        <title>Whole genome sequence of Jiella sp. CQZ9-1.</title>
        <authorList>
            <person name="Tuo L."/>
        </authorList>
    </citation>
    <scope>NUCLEOTIDE SEQUENCE</scope>
    <source>
        <strain evidence="3">CQZ9-1</strain>
    </source>
</reference>
<evidence type="ECO:0000313" key="3">
    <source>
        <dbReference type="EMBL" id="MBO0664103.1"/>
    </source>
</evidence>
<dbReference type="SUPFAM" id="SSF51905">
    <property type="entry name" value="FAD/NAD(P)-binding domain"/>
    <property type="match status" value="1"/>
</dbReference>
<dbReference type="GO" id="GO:0016491">
    <property type="term" value="F:oxidoreductase activity"/>
    <property type="evidence" value="ECO:0007669"/>
    <property type="project" value="UniProtKB-KW"/>
</dbReference>
<protein>
    <submittedName>
        <fullName evidence="3">FAD-binding oxidoreductase</fullName>
    </submittedName>
</protein>
<dbReference type="EMBL" id="JAFMPP010000016">
    <property type="protein sequence ID" value="MBO0664103.1"/>
    <property type="molecule type" value="Genomic_DNA"/>
</dbReference>
<dbReference type="PANTHER" id="PTHR13847">
    <property type="entry name" value="SARCOSINE DEHYDROGENASE-RELATED"/>
    <property type="match status" value="1"/>
</dbReference>
<evidence type="ECO:0000256" key="1">
    <source>
        <dbReference type="ARBA" id="ARBA00023002"/>
    </source>
</evidence>
<dbReference type="PANTHER" id="PTHR13847:SF281">
    <property type="entry name" value="FAD DEPENDENT OXIDOREDUCTASE DOMAIN-CONTAINING PROTEIN"/>
    <property type="match status" value="1"/>
</dbReference>
<dbReference type="AlphaFoldDB" id="A0A939FY19"/>
<dbReference type="InterPro" id="IPR006076">
    <property type="entry name" value="FAD-dep_OxRdtase"/>
</dbReference>
<keyword evidence="1" id="KW-0560">Oxidoreductase</keyword>
<dbReference type="Gene3D" id="3.30.9.10">
    <property type="entry name" value="D-Amino Acid Oxidase, subunit A, domain 2"/>
    <property type="match status" value="1"/>
</dbReference>
<organism evidence="3 4">
    <name type="scientific">Jiella flava</name>
    <dbReference type="NCBI Taxonomy" id="2816857"/>
    <lineage>
        <taxon>Bacteria</taxon>
        <taxon>Pseudomonadati</taxon>
        <taxon>Pseudomonadota</taxon>
        <taxon>Alphaproteobacteria</taxon>
        <taxon>Hyphomicrobiales</taxon>
        <taxon>Aurantimonadaceae</taxon>
        <taxon>Jiella</taxon>
    </lineage>
</organism>